<dbReference type="InterPro" id="IPR017900">
    <property type="entry name" value="4Fe4S_Fe_S_CS"/>
</dbReference>
<protein>
    <submittedName>
        <fullName evidence="6">4Fe-4S dicluster domain-containing protein</fullName>
    </submittedName>
</protein>
<evidence type="ECO:0000259" key="5">
    <source>
        <dbReference type="PROSITE" id="PS51379"/>
    </source>
</evidence>
<accession>A0A7V0T5H7</accession>
<dbReference type="Pfam" id="PF13187">
    <property type="entry name" value="Fer4_9"/>
    <property type="match status" value="1"/>
</dbReference>
<keyword evidence="2" id="KW-0408">Iron</keyword>
<dbReference type="InterPro" id="IPR036010">
    <property type="entry name" value="2Fe-2S_ferredoxin-like_sf"/>
</dbReference>
<evidence type="ECO:0000256" key="2">
    <source>
        <dbReference type="ARBA" id="ARBA00023004"/>
    </source>
</evidence>
<keyword evidence="1" id="KW-0479">Metal-binding</keyword>
<dbReference type="InterPro" id="IPR006058">
    <property type="entry name" value="2Fe2S_fd_BS"/>
</dbReference>
<feature type="domain" description="2Fe-2S ferredoxin-type" evidence="4">
    <location>
        <begin position="12"/>
        <end position="90"/>
    </location>
</feature>
<dbReference type="EMBL" id="DSBX01000130">
    <property type="protein sequence ID" value="HDQ99311.1"/>
    <property type="molecule type" value="Genomic_DNA"/>
</dbReference>
<dbReference type="PROSITE" id="PS51379">
    <property type="entry name" value="4FE4S_FER_2"/>
    <property type="match status" value="2"/>
</dbReference>
<name>A0A7V0T5H7_UNCW3</name>
<dbReference type="PROSITE" id="PS51085">
    <property type="entry name" value="2FE2S_FER_2"/>
    <property type="match status" value="1"/>
</dbReference>
<evidence type="ECO:0000256" key="3">
    <source>
        <dbReference type="ARBA" id="ARBA00023014"/>
    </source>
</evidence>
<sequence length="236" mass="26139">MTENSETQNPATFVTIFVMGKAYRVPAGLTIMKAMEYAGYQFIRGCGCRGGFCGACGTIYRLESSYKVKVGLACQTVIEDGMYLTQLPFYPANKAKYDLAALEPTTQTLVRHYPEVMRCISCNSCTRICPQDIDVMGYINAAIRGDCEAVADTSFDCIMCGLCASRCPAEIVHYNVALLARRIVGARLRPRAPHLKERLAEIEAGNCGPEVEELVKLSGEELSKRFYDKQVRDIEP</sequence>
<evidence type="ECO:0000313" key="6">
    <source>
        <dbReference type="EMBL" id="HDQ99311.1"/>
    </source>
</evidence>
<dbReference type="SUPFAM" id="SSF46548">
    <property type="entry name" value="alpha-helical ferredoxin"/>
    <property type="match status" value="1"/>
</dbReference>
<gene>
    <name evidence="6" type="ORF">ENN51_03375</name>
</gene>
<dbReference type="Gene3D" id="3.30.70.20">
    <property type="match status" value="1"/>
</dbReference>
<dbReference type="SUPFAM" id="SSF54292">
    <property type="entry name" value="2Fe-2S ferredoxin-like"/>
    <property type="match status" value="1"/>
</dbReference>
<reference evidence="6" key="1">
    <citation type="journal article" date="2020" name="mSystems">
        <title>Genome- and Community-Level Interaction Insights into Carbon Utilization and Element Cycling Functions of Hydrothermarchaeota in Hydrothermal Sediment.</title>
        <authorList>
            <person name="Zhou Z."/>
            <person name="Liu Y."/>
            <person name="Xu W."/>
            <person name="Pan J."/>
            <person name="Luo Z.H."/>
            <person name="Li M."/>
        </authorList>
    </citation>
    <scope>NUCLEOTIDE SEQUENCE [LARGE SCALE GENOMIC DNA]</scope>
    <source>
        <strain evidence="6">SpSt-1182</strain>
    </source>
</reference>
<organism evidence="6">
    <name type="scientific">candidate division WOR-3 bacterium</name>
    <dbReference type="NCBI Taxonomy" id="2052148"/>
    <lineage>
        <taxon>Bacteria</taxon>
        <taxon>Bacteria division WOR-3</taxon>
    </lineage>
</organism>
<dbReference type="GO" id="GO:0046872">
    <property type="term" value="F:metal ion binding"/>
    <property type="evidence" value="ECO:0007669"/>
    <property type="project" value="UniProtKB-KW"/>
</dbReference>
<feature type="domain" description="4Fe-4S ferredoxin-type" evidence="5">
    <location>
        <begin position="108"/>
        <end position="139"/>
    </location>
</feature>
<comment type="caution">
    <text evidence="6">The sequence shown here is derived from an EMBL/GenBank/DDBJ whole genome shotgun (WGS) entry which is preliminary data.</text>
</comment>
<evidence type="ECO:0000259" key="4">
    <source>
        <dbReference type="PROSITE" id="PS51085"/>
    </source>
</evidence>
<dbReference type="GO" id="GO:0051537">
    <property type="term" value="F:2 iron, 2 sulfur cluster binding"/>
    <property type="evidence" value="ECO:0007669"/>
    <property type="project" value="InterPro"/>
</dbReference>
<dbReference type="InterPro" id="IPR017896">
    <property type="entry name" value="4Fe4S_Fe-S-bd"/>
</dbReference>
<dbReference type="PROSITE" id="PS00197">
    <property type="entry name" value="2FE2S_FER_1"/>
    <property type="match status" value="1"/>
</dbReference>
<dbReference type="Proteomes" id="UP000885672">
    <property type="component" value="Unassembled WGS sequence"/>
</dbReference>
<keyword evidence="3" id="KW-0411">Iron-sulfur</keyword>
<dbReference type="InterPro" id="IPR001041">
    <property type="entry name" value="2Fe-2S_ferredoxin-type"/>
</dbReference>
<dbReference type="PROSITE" id="PS00198">
    <property type="entry name" value="4FE4S_FER_1"/>
    <property type="match status" value="2"/>
</dbReference>
<dbReference type="AlphaFoldDB" id="A0A7V0T5H7"/>
<feature type="domain" description="4Fe-4S ferredoxin-type" evidence="5">
    <location>
        <begin position="147"/>
        <end position="177"/>
    </location>
</feature>
<proteinExistence type="predicted"/>
<evidence type="ECO:0000256" key="1">
    <source>
        <dbReference type="ARBA" id="ARBA00022723"/>
    </source>
</evidence>
<dbReference type="Pfam" id="PF13510">
    <property type="entry name" value="Fer2_4"/>
    <property type="match status" value="1"/>
</dbReference>